<keyword evidence="1" id="KW-1133">Transmembrane helix</keyword>
<organism evidence="2 3">
    <name type="scientific">Lederbergia citri</name>
    <dbReference type="NCBI Taxonomy" id="2833580"/>
    <lineage>
        <taxon>Bacteria</taxon>
        <taxon>Bacillati</taxon>
        <taxon>Bacillota</taxon>
        <taxon>Bacilli</taxon>
        <taxon>Bacillales</taxon>
        <taxon>Bacillaceae</taxon>
        <taxon>Lederbergia</taxon>
    </lineage>
</organism>
<reference evidence="2 3" key="1">
    <citation type="submission" date="2021-05" db="EMBL/GenBank/DDBJ databases">
        <title>Novel Bacillus species.</title>
        <authorList>
            <person name="Liu G."/>
        </authorList>
    </citation>
    <scope>NUCLEOTIDE SEQUENCE [LARGE SCALE GENOMIC DNA]</scope>
    <source>
        <strain evidence="3">FJAT-49780</strain>
    </source>
</reference>
<sequence>MKKIIMILSVLIVLVIGFLWKFHYISRDGEFSKMSHGNVAIESFDDGKAVYIGYNFRWEGTGNPTIERVELIKKDGNIVTKVDDDFRIEPFIATGKATTIGSMSEESVLEDELDKDLIPIKGFKVDKDFQLVLRVKFNGANIDNDIEGLRITYKKYGVTQFQNIPFEHILIHDDEND</sequence>
<protein>
    <submittedName>
        <fullName evidence="2">Uncharacterized protein</fullName>
    </submittedName>
</protein>
<evidence type="ECO:0000256" key="1">
    <source>
        <dbReference type="SAM" id="Phobius"/>
    </source>
</evidence>
<gene>
    <name evidence="2" type="ORF">KHA97_15875</name>
</gene>
<dbReference type="EMBL" id="JAGYPG010000002">
    <property type="protein sequence ID" value="MBS4196544.1"/>
    <property type="molecule type" value="Genomic_DNA"/>
</dbReference>
<accession>A0A942TI72</accession>
<proteinExistence type="predicted"/>
<feature type="transmembrane region" description="Helical" evidence="1">
    <location>
        <begin position="6"/>
        <end position="24"/>
    </location>
</feature>
<comment type="caution">
    <text evidence="2">The sequence shown here is derived from an EMBL/GenBank/DDBJ whole genome shotgun (WGS) entry which is preliminary data.</text>
</comment>
<dbReference type="Proteomes" id="UP000681414">
    <property type="component" value="Unassembled WGS sequence"/>
</dbReference>
<keyword evidence="3" id="KW-1185">Reference proteome</keyword>
<name>A0A942TI72_9BACI</name>
<dbReference type="RefSeq" id="WP_213125668.1">
    <property type="nucleotide sequence ID" value="NZ_JAGYPG010000002.1"/>
</dbReference>
<evidence type="ECO:0000313" key="2">
    <source>
        <dbReference type="EMBL" id="MBS4196544.1"/>
    </source>
</evidence>
<keyword evidence="1" id="KW-0472">Membrane</keyword>
<dbReference type="AlphaFoldDB" id="A0A942TI72"/>
<keyword evidence="1" id="KW-0812">Transmembrane</keyword>
<evidence type="ECO:0000313" key="3">
    <source>
        <dbReference type="Proteomes" id="UP000681414"/>
    </source>
</evidence>